<sequence length="331" mass="38374">MTNEDPRAALMLDWLSNDLSLAIDRFEPASSDASFRRYFRIYSQGTTYIVMDAPPDKENIEAFIKVAKLLSVPGIHVPTIFQSNLTHGFLLLEDFGKTSYLDCLKSSNADRLYQAALDSLFQQQTLIALDNLEIPHYDRPLLIRELGIFEEWFASHFLNTPTPETLRIEVNELLINSALEQPLTFVHRDYHSRNLMNLGNGKPGIIDFQDAVIGPITYDLVSLLKDCYVSWPKAQIDHWRNGYFQRLLQHGTIDCSQAQFKRWFDLMGLQRHLKAIGIFTRLHLRDRKSAYLNDIPRTINYVTETSTHYPELFEFADFLNRQILPAFRRIA</sequence>
<keyword evidence="1" id="KW-0547">Nucleotide-binding</keyword>
<dbReference type="Proteomes" id="UP000008315">
    <property type="component" value="Chromosome"/>
</dbReference>
<dbReference type="AlphaFoldDB" id="G4SVT9"/>
<organism evidence="4 5">
    <name type="scientific">Methylotuvimicrobium alcaliphilum (strain DSM 19304 / NCIMB 14124 / VKM B-2133 / 20Z)</name>
    <name type="common">Methylomicrobium alcaliphilum</name>
    <dbReference type="NCBI Taxonomy" id="1091494"/>
    <lineage>
        <taxon>Bacteria</taxon>
        <taxon>Pseudomonadati</taxon>
        <taxon>Pseudomonadota</taxon>
        <taxon>Gammaproteobacteria</taxon>
        <taxon>Methylococcales</taxon>
        <taxon>Methylococcaceae</taxon>
        <taxon>Methylotuvimicrobium</taxon>
    </lineage>
</organism>
<evidence type="ECO:0000256" key="2">
    <source>
        <dbReference type="ARBA" id="ARBA00022840"/>
    </source>
</evidence>
<evidence type="ECO:0000313" key="5">
    <source>
        <dbReference type="Proteomes" id="UP000008315"/>
    </source>
</evidence>
<dbReference type="InterPro" id="IPR002575">
    <property type="entry name" value="Aminoglycoside_PTrfase"/>
</dbReference>
<dbReference type="EMBL" id="FO082060">
    <property type="protein sequence ID" value="CCE25174.1"/>
    <property type="molecule type" value="Genomic_DNA"/>
</dbReference>
<dbReference type="HOGENOM" id="CLU_021467_1_0_6"/>
<dbReference type="SUPFAM" id="SSF56112">
    <property type="entry name" value="Protein kinase-like (PK-like)"/>
    <property type="match status" value="1"/>
</dbReference>
<protein>
    <submittedName>
        <fullName evidence="4">Aminoglycoside phosphotransferase involved in cell wall biosynthesis</fullName>
    </submittedName>
</protein>
<dbReference type="Gene3D" id="3.90.1200.10">
    <property type="match status" value="1"/>
</dbReference>
<dbReference type="KEGG" id="mah:MEALZ_3512"/>
<feature type="domain" description="Aminoglycoside phosphotransferase" evidence="3">
    <location>
        <begin position="26"/>
        <end position="248"/>
    </location>
</feature>
<dbReference type="RefSeq" id="WP_014149929.1">
    <property type="nucleotide sequence ID" value="NC_016112.1"/>
</dbReference>
<dbReference type="GO" id="GO:0005524">
    <property type="term" value="F:ATP binding"/>
    <property type="evidence" value="ECO:0007669"/>
    <property type="project" value="UniProtKB-KW"/>
</dbReference>
<gene>
    <name evidence="4" type="primary">aphA1</name>
    <name evidence="4" type="ordered locus">MEALZ_3512</name>
</gene>
<dbReference type="Pfam" id="PF01636">
    <property type="entry name" value="APH"/>
    <property type="match status" value="1"/>
</dbReference>
<evidence type="ECO:0000313" key="4">
    <source>
        <dbReference type="EMBL" id="CCE25174.1"/>
    </source>
</evidence>
<evidence type="ECO:0000256" key="1">
    <source>
        <dbReference type="ARBA" id="ARBA00022741"/>
    </source>
</evidence>
<dbReference type="STRING" id="1091494.MEALZ_3512"/>
<dbReference type="PANTHER" id="PTHR33540">
    <property type="entry name" value="TRNA THREONYLCARBAMOYLADENOSINE BIOSYNTHESIS PROTEIN TSAE"/>
    <property type="match status" value="1"/>
</dbReference>
<dbReference type="InterPro" id="IPR011009">
    <property type="entry name" value="Kinase-like_dom_sf"/>
</dbReference>
<dbReference type="Gene3D" id="3.30.200.20">
    <property type="entry name" value="Phosphorylase Kinase, domain 1"/>
    <property type="match status" value="1"/>
</dbReference>
<name>G4SVT9_META2</name>
<keyword evidence="2" id="KW-0067">ATP-binding</keyword>
<dbReference type="PATRIC" id="fig|271065.3.peg.3628"/>
<evidence type="ECO:0000259" key="3">
    <source>
        <dbReference type="Pfam" id="PF01636"/>
    </source>
</evidence>
<proteinExistence type="predicted"/>
<reference evidence="5" key="1">
    <citation type="journal article" date="2012" name="J. Bacteriol.">
        <title>Genome sequence of the haloalkaliphilic methanotrophic bacterium Methylomicrobium alcaliphilum 20Z.</title>
        <authorList>
            <person name="Vuilleumier S."/>
            <person name="Khmelenina V.N."/>
            <person name="Bringel F."/>
            <person name="Reshetnikov A.S."/>
            <person name="Lajus A."/>
            <person name="Mangenot S."/>
            <person name="Rouy Z."/>
            <person name="Op den Camp H.J."/>
            <person name="Jetten M.S."/>
            <person name="Dispirito A.A."/>
            <person name="Dunfield P."/>
            <person name="Klotz M.G."/>
            <person name="Semrau J.D."/>
            <person name="Stein L.Y."/>
            <person name="Barbe V."/>
            <person name="Medigue C."/>
            <person name="Trotsenko Y.A."/>
            <person name="Kalyuzhnaya M.G."/>
        </authorList>
    </citation>
    <scope>NUCLEOTIDE SEQUENCE [LARGE SCALE GENOMIC DNA]</scope>
    <source>
        <strain evidence="5">DSM 19304 / NCIMB 14124 / VKM B-2133 / 20Z</strain>
    </source>
</reference>
<accession>G4SVT9</accession>
<keyword evidence="5" id="KW-1185">Reference proteome</keyword>
<dbReference type="PANTHER" id="PTHR33540:SF1">
    <property type="entry name" value="N-ACETYLMURAMATE_N-ACETYLGLUCOSAMINE KINASE"/>
    <property type="match status" value="1"/>
</dbReference>